<reference evidence="1" key="1">
    <citation type="submission" date="2014-09" db="EMBL/GenBank/DDBJ databases">
        <authorList>
            <person name="Magalhaes I.L.F."/>
            <person name="Oliveira U."/>
            <person name="Santos F.R."/>
            <person name="Vidigal T.H.D.A."/>
            <person name="Brescovit A.D."/>
            <person name="Santos A.J."/>
        </authorList>
    </citation>
    <scope>NUCLEOTIDE SEQUENCE</scope>
    <source>
        <tissue evidence="1">Shoot tissue taken approximately 20 cm above the soil surface</tissue>
    </source>
</reference>
<accession>A0A0A9F4D8</accession>
<reference evidence="1" key="2">
    <citation type="journal article" date="2015" name="Data Brief">
        <title>Shoot transcriptome of the giant reed, Arundo donax.</title>
        <authorList>
            <person name="Barrero R.A."/>
            <person name="Guerrero F.D."/>
            <person name="Moolhuijzen P."/>
            <person name="Goolsby J.A."/>
            <person name="Tidwell J."/>
            <person name="Bellgard S.E."/>
            <person name="Bellgard M.I."/>
        </authorList>
    </citation>
    <scope>NUCLEOTIDE SEQUENCE</scope>
    <source>
        <tissue evidence="1">Shoot tissue taken approximately 20 cm above the soil surface</tissue>
    </source>
</reference>
<protein>
    <submittedName>
        <fullName evidence="1">Uncharacterized protein</fullName>
    </submittedName>
</protein>
<name>A0A0A9F4D8_ARUDO</name>
<organism evidence="1">
    <name type="scientific">Arundo donax</name>
    <name type="common">Giant reed</name>
    <name type="synonym">Donax arundinaceus</name>
    <dbReference type="NCBI Taxonomy" id="35708"/>
    <lineage>
        <taxon>Eukaryota</taxon>
        <taxon>Viridiplantae</taxon>
        <taxon>Streptophyta</taxon>
        <taxon>Embryophyta</taxon>
        <taxon>Tracheophyta</taxon>
        <taxon>Spermatophyta</taxon>
        <taxon>Magnoliopsida</taxon>
        <taxon>Liliopsida</taxon>
        <taxon>Poales</taxon>
        <taxon>Poaceae</taxon>
        <taxon>PACMAD clade</taxon>
        <taxon>Arundinoideae</taxon>
        <taxon>Arundineae</taxon>
        <taxon>Arundo</taxon>
    </lineage>
</organism>
<evidence type="ECO:0000313" key="1">
    <source>
        <dbReference type="EMBL" id="JAE07910.1"/>
    </source>
</evidence>
<sequence length="88" mass="8992">MKRVATSMVATEYVPGGTGDEECALLPRRCHDYRLDDEGLNKLGDMDWVAPAPAVDPASTATTTAITAPPSTAVEASGVGTTGKGGGR</sequence>
<dbReference type="EMBL" id="GBRH01189986">
    <property type="protein sequence ID" value="JAE07910.1"/>
    <property type="molecule type" value="Transcribed_RNA"/>
</dbReference>
<proteinExistence type="predicted"/>
<dbReference type="AlphaFoldDB" id="A0A0A9F4D8"/>